<protein>
    <submittedName>
        <fullName evidence="1">Uncharacterized protein</fullName>
    </submittedName>
</protein>
<comment type="caution">
    <text evidence="1">The sequence shown here is derived from an EMBL/GenBank/DDBJ whole genome shotgun (WGS) entry which is preliminary data.</text>
</comment>
<organism evidence="1 2">
    <name type="scientific">Halobellus ruber</name>
    <dbReference type="NCBI Taxonomy" id="2761102"/>
    <lineage>
        <taxon>Archaea</taxon>
        <taxon>Methanobacteriati</taxon>
        <taxon>Methanobacteriota</taxon>
        <taxon>Stenosarchaea group</taxon>
        <taxon>Halobacteria</taxon>
        <taxon>Halobacteriales</taxon>
        <taxon>Haloferacaceae</taxon>
        <taxon>Halobellus</taxon>
    </lineage>
</organism>
<evidence type="ECO:0000313" key="2">
    <source>
        <dbReference type="Proteomes" id="UP000546257"/>
    </source>
</evidence>
<dbReference type="Proteomes" id="UP000546257">
    <property type="component" value="Unassembled WGS sequence"/>
</dbReference>
<sequence length="185" mass="21353">MDASDDYEEKIANKIQEIHQLELEALRRAGVAKEKEQGLEIESTEAIRLFREATGYILRLRELREDIEHELQYDERYHPGRILGHIDDYNRTLNDIRKNPSLKNAVQSFEKITYREKGLNSYQVNIDGQPINMKSVDTNGYNSTKTNITMSGSTVETAILPRLRRLTKEVENSLIGRCTSGKRPD</sequence>
<dbReference type="AlphaFoldDB" id="A0A7J9SHY1"/>
<reference evidence="1 2" key="1">
    <citation type="submission" date="2020-08" db="EMBL/GenBank/DDBJ databases">
        <authorList>
            <person name="Seo M.-J."/>
        </authorList>
    </citation>
    <scope>NUCLEOTIDE SEQUENCE [LARGE SCALE GENOMIC DNA]</scope>
    <source>
        <strain evidence="1 2">MBLA0160</strain>
    </source>
</reference>
<dbReference type="EMBL" id="JACKXD010000002">
    <property type="protein sequence ID" value="MBB6646092.1"/>
    <property type="molecule type" value="Genomic_DNA"/>
</dbReference>
<proteinExistence type="predicted"/>
<name>A0A7J9SHY1_9EURY</name>
<evidence type="ECO:0000313" key="1">
    <source>
        <dbReference type="EMBL" id="MBB6646092.1"/>
    </source>
</evidence>
<accession>A0A7J9SHY1</accession>
<keyword evidence="2" id="KW-1185">Reference proteome</keyword>
<dbReference type="RefSeq" id="WP_185192447.1">
    <property type="nucleotide sequence ID" value="NZ_JACKXD010000002.1"/>
</dbReference>
<gene>
    <name evidence="1" type="ORF">H5V44_07290</name>
</gene>